<dbReference type="InterPro" id="IPR011635">
    <property type="entry name" value="CARDB"/>
</dbReference>
<sequence>LAAGTYTHGVSTANDTATAQITLDTQPDPTNFQVSSIESNSPVTEGETLTIDATVENTGDQQGTQTVTLSVLGTADDQQVTLAGGASQTVTLSVATQTGDAGQYAASVTTANDTVSTTVRVKAPNAPADFQLSGVSSDSPVTEGDTLDVTATVQNVGDQQGTQTVALSVNGTERDSQSVQLAGGASQTISLSWATGSGDAGNYTATVTSANDTGTTSVEVQSSAPEPATISGSVAASGNGTAIAGATVSAGSQSTTSAADGSYTLSVGGGSTYTVTADAEGYQSSSQTVSPAAGETVTVDFDLAAESGDGGDGKYNLTGPTDFTGYVLGDDAYLHTGTPDNSRPITYSRCRDGQPAPSEQKPFFLPTDECITFEGTVFPSNNSWVGDVNFEPVTGIINDTKTQTLGNVYYEADFSTVGGARGTFDPTTGETSLDTTVSINVSIWPVGSSIFSTFSPAKNPYSQRTNEVTDPTCTIPNVQIEASSEKSFTSGSPFPGVGTTVSGERLNESLYGKVVTDDFSVGSAMDCNDNYFGVNMNNQVDLEQGLPAPAGDNEAVYDIKLNLQD</sequence>
<dbReference type="Pfam" id="PF13620">
    <property type="entry name" value="CarboxypepD_reg"/>
    <property type="match status" value="1"/>
</dbReference>
<dbReference type="SUPFAM" id="SSF49464">
    <property type="entry name" value="Carboxypeptidase regulatory domain-like"/>
    <property type="match status" value="1"/>
</dbReference>
<dbReference type="EMBL" id="RDFA01000010">
    <property type="protein sequence ID" value="RXK46277.1"/>
    <property type="molecule type" value="Genomic_DNA"/>
</dbReference>
<gene>
    <name evidence="2" type="ORF">EAF64_19555</name>
</gene>
<dbReference type="Gene3D" id="2.60.40.10">
    <property type="entry name" value="Immunoglobulins"/>
    <property type="match status" value="2"/>
</dbReference>
<organism evidence="2 3">
    <name type="scientific">Halorientalis pallida</name>
    <dbReference type="NCBI Taxonomy" id="2479928"/>
    <lineage>
        <taxon>Archaea</taxon>
        <taxon>Methanobacteriati</taxon>
        <taxon>Methanobacteriota</taxon>
        <taxon>Stenosarchaea group</taxon>
        <taxon>Halobacteria</taxon>
        <taxon>Halobacteriales</taxon>
        <taxon>Haloarculaceae</taxon>
        <taxon>Halorientalis</taxon>
    </lineage>
</organism>
<reference evidence="2 3" key="1">
    <citation type="submission" date="2019-01" db="EMBL/GenBank/DDBJ databases">
        <title>Halorientalis sp. F13-25 a new haloarchaeum isolated from hypersaline water.</title>
        <authorList>
            <person name="Ana D.-V."/>
            <person name="Cristina S.-P."/>
            <person name="Antonio V."/>
        </authorList>
    </citation>
    <scope>NUCLEOTIDE SEQUENCE [LARGE SCALE GENOMIC DNA]</scope>
    <source>
        <strain evidence="2 3">F13-25</strain>
    </source>
</reference>
<dbReference type="OrthoDB" id="103676at2157"/>
<dbReference type="AlphaFoldDB" id="A0A498KQ93"/>
<evidence type="ECO:0000313" key="3">
    <source>
        <dbReference type="Proteomes" id="UP000289691"/>
    </source>
</evidence>
<dbReference type="InterPro" id="IPR008969">
    <property type="entry name" value="CarboxyPept-like_regulatory"/>
</dbReference>
<evidence type="ECO:0000313" key="2">
    <source>
        <dbReference type="EMBL" id="RXK46277.1"/>
    </source>
</evidence>
<dbReference type="RefSeq" id="WP_193767774.1">
    <property type="nucleotide sequence ID" value="NZ_RDFA01000010.1"/>
</dbReference>
<name>A0A498KQ93_9EURY</name>
<feature type="domain" description="CARDB" evidence="1">
    <location>
        <begin position="31"/>
        <end position="110"/>
    </location>
</feature>
<feature type="domain" description="CARDB" evidence="1">
    <location>
        <begin position="129"/>
        <end position="208"/>
    </location>
</feature>
<evidence type="ECO:0000259" key="1">
    <source>
        <dbReference type="Pfam" id="PF07705"/>
    </source>
</evidence>
<proteinExistence type="predicted"/>
<comment type="caution">
    <text evidence="2">The sequence shown here is derived from an EMBL/GenBank/DDBJ whole genome shotgun (WGS) entry which is preliminary data.</text>
</comment>
<accession>A0A498KQ93</accession>
<dbReference type="Pfam" id="PF07705">
    <property type="entry name" value="CARDB"/>
    <property type="match status" value="2"/>
</dbReference>
<dbReference type="Proteomes" id="UP000289691">
    <property type="component" value="Unassembled WGS sequence"/>
</dbReference>
<dbReference type="Gene3D" id="2.60.40.1120">
    <property type="entry name" value="Carboxypeptidase-like, regulatory domain"/>
    <property type="match status" value="1"/>
</dbReference>
<dbReference type="InterPro" id="IPR013783">
    <property type="entry name" value="Ig-like_fold"/>
</dbReference>
<keyword evidence="3" id="KW-1185">Reference proteome</keyword>
<feature type="non-terminal residue" evidence="2">
    <location>
        <position position="1"/>
    </location>
</feature>
<protein>
    <recommendedName>
        <fullName evidence="1">CARDB domain-containing protein</fullName>
    </recommendedName>
</protein>